<evidence type="ECO:0000256" key="7">
    <source>
        <dbReference type="SAM" id="MobiDB-lite"/>
    </source>
</evidence>
<dbReference type="PANTHER" id="PTHR47266">
    <property type="entry name" value="ENDONUCLEASE-RELATED"/>
    <property type="match status" value="1"/>
</dbReference>
<dbReference type="Pfam" id="PF17917">
    <property type="entry name" value="RT_RNaseH"/>
    <property type="match status" value="1"/>
</dbReference>
<keyword evidence="6" id="KW-0695">RNA-directed DNA polymerase</keyword>
<evidence type="ECO:0000313" key="11">
    <source>
        <dbReference type="Proteomes" id="UP000765509"/>
    </source>
</evidence>
<gene>
    <name evidence="10" type="ORF">O181_040965</name>
</gene>
<keyword evidence="1" id="KW-0808">Transferase</keyword>
<evidence type="ECO:0000256" key="5">
    <source>
        <dbReference type="ARBA" id="ARBA00022801"/>
    </source>
</evidence>
<keyword evidence="4" id="KW-0255">Endonuclease</keyword>
<dbReference type="InterPro" id="IPR041373">
    <property type="entry name" value="RT_RNaseH"/>
</dbReference>
<reference evidence="10" key="1">
    <citation type="submission" date="2021-03" db="EMBL/GenBank/DDBJ databases">
        <title>Draft genome sequence of rust myrtle Austropuccinia psidii MF-1, a brazilian biotype.</title>
        <authorList>
            <person name="Quecine M.C."/>
            <person name="Pachon D.M.R."/>
            <person name="Bonatelli M.L."/>
            <person name="Correr F.H."/>
            <person name="Franceschini L.M."/>
            <person name="Leite T.F."/>
            <person name="Margarido G.R.A."/>
            <person name="Almeida C.A."/>
            <person name="Ferrarezi J.A."/>
            <person name="Labate C.A."/>
        </authorList>
    </citation>
    <scope>NUCLEOTIDE SEQUENCE</scope>
    <source>
        <strain evidence="10">MF-1</strain>
    </source>
</reference>
<dbReference type="GO" id="GO:0003964">
    <property type="term" value="F:RNA-directed DNA polymerase activity"/>
    <property type="evidence" value="ECO:0007669"/>
    <property type="project" value="UniProtKB-KW"/>
</dbReference>
<evidence type="ECO:0000256" key="4">
    <source>
        <dbReference type="ARBA" id="ARBA00022759"/>
    </source>
</evidence>
<keyword evidence="3" id="KW-0540">Nuclease</keyword>
<dbReference type="Gene3D" id="1.10.340.70">
    <property type="match status" value="1"/>
</dbReference>
<evidence type="ECO:0000256" key="3">
    <source>
        <dbReference type="ARBA" id="ARBA00022722"/>
    </source>
</evidence>
<name>A0A9Q3HGP6_9BASI</name>
<evidence type="ECO:0000256" key="2">
    <source>
        <dbReference type="ARBA" id="ARBA00022695"/>
    </source>
</evidence>
<evidence type="ECO:0000259" key="9">
    <source>
        <dbReference type="Pfam" id="PF17921"/>
    </source>
</evidence>
<dbReference type="EMBL" id="AVOT02016230">
    <property type="protein sequence ID" value="MBW0501250.1"/>
    <property type="molecule type" value="Genomic_DNA"/>
</dbReference>
<evidence type="ECO:0000256" key="6">
    <source>
        <dbReference type="ARBA" id="ARBA00022918"/>
    </source>
</evidence>
<dbReference type="AlphaFoldDB" id="A0A9Q3HGP6"/>
<dbReference type="GO" id="GO:0016787">
    <property type="term" value="F:hydrolase activity"/>
    <property type="evidence" value="ECO:0007669"/>
    <property type="project" value="UniProtKB-KW"/>
</dbReference>
<evidence type="ECO:0000259" key="8">
    <source>
        <dbReference type="Pfam" id="PF17917"/>
    </source>
</evidence>
<dbReference type="OrthoDB" id="2507294at2759"/>
<keyword evidence="5" id="KW-0378">Hydrolase</keyword>
<protein>
    <submittedName>
        <fullName evidence="10">Uncharacterized protein</fullName>
    </submittedName>
</protein>
<dbReference type="Pfam" id="PF17921">
    <property type="entry name" value="Integrase_H2C2"/>
    <property type="match status" value="1"/>
</dbReference>
<sequence>MRIGSRRVNLKTRFITPWKDCVDQTPKENPNNMKCKSADIIRKFHICQSTTHFANACLTKGKINEIDHEKEPDVEKDDDVENSDDKSSIFSESSKDIENINATFYIMGKGYTAGSSCITEVVIDKQFTKILPDPGAFFFCFGKPFLKTFVPNFEDQLFPIDGIEFNSSSSPIKALSIFETIVIFPHINGNLRITDEFVVMGNSSAIHFILGNDYLIIYGIDLHNNKDRYFTIGDIKRPKFSFLPLKRQITVSKVSPVSLELEKCKSEQLNEAEISLHLTNKQLIHIILNIERPYPPLLKRQAYPARPKSREVLEIHVKELLDFGVIRKMPFNLYIDASGDRLGAPLHQVPITNDKPVEGPICFISRQIKPTEARYGAEEASPQIPIEVIGVTDLNTAFFEEVRDSYTQDRNCSIVCHLLAKYCKGNCLLHALDEIWKNSYDERRFHLLDGIICHRTKHACVMTVVDRSVINLVLKECHDSPFSGHLYEDRTREDIKTCIWCPMWENDAAKYCKTCDRCQKANKSTGKRLGYMIKMQEPSRPWEIVHMDWVTG</sequence>
<dbReference type="GO" id="GO:0004519">
    <property type="term" value="F:endonuclease activity"/>
    <property type="evidence" value="ECO:0007669"/>
    <property type="project" value="UniProtKB-KW"/>
</dbReference>
<evidence type="ECO:0000313" key="10">
    <source>
        <dbReference type="EMBL" id="MBW0501250.1"/>
    </source>
</evidence>
<dbReference type="Proteomes" id="UP000765509">
    <property type="component" value="Unassembled WGS sequence"/>
</dbReference>
<accession>A0A9Q3HGP6</accession>
<feature type="region of interest" description="Disordered" evidence="7">
    <location>
        <begin position="68"/>
        <end position="89"/>
    </location>
</feature>
<organism evidence="10 11">
    <name type="scientific">Austropuccinia psidii MF-1</name>
    <dbReference type="NCBI Taxonomy" id="1389203"/>
    <lineage>
        <taxon>Eukaryota</taxon>
        <taxon>Fungi</taxon>
        <taxon>Dikarya</taxon>
        <taxon>Basidiomycota</taxon>
        <taxon>Pucciniomycotina</taxon>
        <taxon>Pucciniomycetes</taxon>
        <taxon>Pucciniales</taxon>
        <taxon>Sphaerophragmiaceae</taxon>
        <taxon>Austropuccinia</taxon>
    </lineage>
</organism>
<dbReference type="InterPro" id="IPR052160">
    <property type="entry name" value="Gypsy_RT_Integrase-like"/>
</dbReference>
<proteinExistence type="predicted"/>
<feature type="domain" description="Integrase zinc-binding" evidence="9">
    <location>
        <begin position="465"/>
        <end position="523"/>
    </location>
</feature>
<keyword evidence="2" id="KW-0548">Nucleotidyltransferase</keyword>
<keyword evidence="11" id="KW-1185">Reference proteome</keyword>
<feature type="domain" description="Reverse transcriptase RNase H-like" evidence="8">
    <location>
        <begin position="329"/>
        <end position="379"/>
    </location>
</feature>
<dbReference type="InterPro" id="IPR041588">
    <property type="entry name" value="Integrase_H2C2"/>
</dbReference>
<evidence type="ECO:0000256" key="1">
    <source>
        <dbReference type="ARBA" id="ARBA00022679"/>
    </source>
</evidence>
<comment type="caution">
    <text evidence="10">The sequence shown here is derived from an EMBL/GenBank/DDBJ whole genome shotgun (WGS) entry which is preliminary data.</text>
</comment>